<proteinExistence type="predicted"/>
<name>A0ACB0IIQ4_TRIPR</name>
<evidence type="ECO:0000313" key="1">
    <source>
        <dbReference type="EMBL" id="CAJ2631828.1"/>
    </source>
</evidence>
<protein>
    <submittedName>
        <fullName evidence="1">Uncharacterized protein</fullName>
    </submittedName>
</protein>
<gene>
    <name evidence="1" type="ORF">MILVUS5_LOCUS3271</name>
</gene>
<comment type="caution">
    <text evidence="1">The sequence shown here is derived from an EMBL/GenBank/DDBJ whole genome shotgun (WGS) entry which is preliminary data.</text>
</comment>
<reference evidence="1" key="1">
    <citation type="submission" date="2023-10" db="EMBL/GenBank/DDBJ databases">
        <authorList>
            <person name="Rodriguez Cubillos JULIANA M."/>
            <person name="De Vega J."/>
        </authorList>
    </citation>
    <scope>NUCLEOTIDE SEQUENCE</scope>
</reference>
<evidence type="ECO:0000313" key="2">
    <source>
        <dbReference type="Proteomes" id="UP001177021"/>
    </source>
</evidence>
<organism evidence="1 2">
    <name type="scientific">Trifolium pratense</name>
    <name type="common">Red clover</name>
    <dbReference type="NCBI Taxonomy" id="57577"/>
    <lineage>
        <taxon>Eukaryota</taxon>
        <taxon>Viridiplantae</taxon>
        <taxon>Streptophyta</taxon>
        <taxon>Embryophyta</taxon>
        <taxon>Tracheophyta</taxon>
        <taxon>Spermatophyta</taxon>
        <taxon>Magnoliopsida</taxon>
        <taxon>eudicotyledons</taxon>
        <taxon>Gunneridae</taxon>
        <taxon>Pentapetalae</taxon>
        <taxon>rosids</taxon>
        <taxon>fabids</taxon>
        <taxon>Fabales</taxon>
        <taxon>Fabaceae</taxon>
        <taxon>Papilionoideae</taxon>
        <taxon>50 kb inversion clade</taxon>
        <taxon>NPAAA clade</taxon>
        <taxon>Hologalegina</taxon>
        <taxon>IRL clade</taxon>
        <taxon>Trifolieae</taxon>
        <taxon>Trifolium</taxon>
    </lineage>
</organism>
<accession>A0ACB0IIQ4</accession>
<dbReference type="EMBL" id="CASHSV030000001">
    <property type="protein sequence ID" value="CAJ2631828.1"/>
    <property type="molecule type" value="Genomic_DNA"/>
</dbReference>
<keyword evidence="2" id="KW-1185">Reference proteome</keyword>
<dbReference type="Proteomes" id="UP001177021">
    <property type="component" value="Unassembled WGS sequence"/>
</dbReference>
<sequence length="358" mass="40564">MFDSSSSHIDFQSSQSKNSTHMFTYLTPLKKPRMEISSQKETTKLEKQCLVGCEYQKTGKVNFSNFSIPAVFLKSTHQQNSSRNVASTKFQEQTAANKSRMELLPTVDEHSEAASHNSAFDIRQKRKASAIDLCNERESSSVCSLEASNDLNYGLGKLHEETDDSPYFSDNEDEKSENMIKEKVAREGNRIKKSYRNAKVHNLSERKRRDKINEKIRTLRELIPNCNKTDKASMLDDAIEYLKNLKLQLQIMSMSRGLCMPFNHLMMLPTHHMNLNAQHLMGLRQPQVQFPIPQLSNGGVTENNSRVQMFGFSNQFQVAPPMSIPNAPFMPHIIGNSSTTPSPTCYGDMQNQPGRTCG</sequence>